<feature type="domain" description="HTH marR-type" evidence="5">
    <location>
        <begin position="97"/>
        <end position="230"/>
    </location>
</feature>
<dbReference type="SUPFAM" id="SSF46785">
    <property type="entry name" value="Winged helix' DNA-binding domain"/>
    <property type="match status" value="1"/>
</dbReference>
<gene>
    <name evidence="6" type="ORF">ACFO0C_27415</name>
</gene>
<dbReference type="PROSITE" id="PS50995">
    <property type="entry name" value="HTH_MARR_2"/>
    <property type="match status" value="1"/>
</dbReference>
<dbReference type="Proteomes" id="UP001595867">
    <property type="component" value="Unassembled WGS sequence"/>
</dbReference>
<keyword evidence="1" id="KW-0805">Transcription regulation</keyword>
<dbReference type="Pfam" id="PF12802">
    <property type="entry name" value="MarR_2"/>
    <property type="match status" value="1"/>
</dbReference>
<keyword evidence="3" id="KW-0804">Transcription</keyword>
<dbReference type="Gene3D" id="1.10.10.10">
    <property type="entry name" value="Winged helix-like DNA-binding domain superfamily/Winged helix DNA-binding domain"/>
    <property type="match status" value="1"/>
</dbReference>
<reference evidence="7" key="1">
    <citation type="journal article" date="2019" name="Int. J. Syst. Evol. Microbiol.">
        <title>The Global Catalogue of Microorganisms (GCM) 10K type strain sequencing project: providing services to taxonomists for standard genome sequencing and annotation.</title>
        <authorList>
            <consortium name="The Broad Institute Genomics Platform"/>
            <consortium name="The Broad Institute Genome Sequencing Center for Infectious Disease"/>
            <person name="Wu L."/>
            <person name="Ma J."/>
        </authorList>
    </citation>
    <scope>NUCLEOTIDE SEQUENCE [LARGE SCALE GENOMIC DNA]</scope>
    <source>
        <strain evidence="7">TBRC 5832</strain>
    </source>
</reference>
<dbReference type="PROSITE" id="PS01117">
    <property type="entry name" value="HTH_MARR_1"/>
    <property type="match status" value="1"/>
</dbReference>
<dbReference type="PANTHER" id="PTHR33164">
    <property type="entry name" value="TRANSCRIPTIONAL REGULATOR, MARR FAMILY"/>
    <property type="match status" value="1"/>
</dbReference>
<dbReference type="PANTHER" id="PTHR33164:SF101">
    <property type="entry name" value="TRANSCRIPTIONAL REPRESSOR MPRA"/>
    <property type="match status" value="1"/>
</dbReference>
<evidence type="ECO:0000313" key="6">
    <source>
        <dbReference type="EMBL" id="MFC4068675.1"/>
    </source>
</evidence>
<feature type="compositionally biased region" description="Low complexity" evidence="4">
    <location>
        <begin position="13"/>
        <end position="36"/>
    </location>
</feature>
<keyword evidence="2" id="KW-0238">DNA-binding</keyword>
<dbReference type="RefSeq" id="WP_378069566.1">
    <property type="nucleotide sequence ID" value="NZ_JBHSBL010000019.1"/>
</dbReference>
<dbReference type="EMBL" id="JBHSBL010000019">
    <property type="protein sequence ID" value="MFC4068675.1"/>
    <property type="molecule type" value="Genomic_DNA"/>
</dbReference>
<evidence type="ECO:0000256" key="2">
    <source>
        <dbReference type="ARBA" id="ARBA00023125"/>
    </source>
</evidence>
<dbReference type="InterPro" id="IPR000835">
    <property type="entry name" value="HTH_MarR-typ"/>
</dbReference>
<name>A0ABV8IXY8_9ACTN</name>
<evidence type="ECO:0000256" key="3">
    <source>
        <dbReference type="ARBA" id="ARBA00023163"/>
    </source>
</evidence>
<accession>A0ABV8IXY8</accession>
<proteinExistence type="predicted"/>
<protein>
    <submittedName>
        <fullName evidence="6">MarR family winged helix-turn-helix transcriptional regulator</fullName>
    </submittedName>
</protein>
<feature type="region of interest" description="Disordered" evidence="4">
    <location>
        <begin position="1"/>
        <end position="74"/>
    </location>
</feature>
<evidence type="ECO:0000256" key="4">
    <source>
        <dbReference type="SAM" id="MobiDB-lite"/>
    </source>
</evidence>
<evidence type="ECO:0000313" key="7">
    <source>
        <dbReference type="Proteomes" id="UP001595867"/>
    </source>
</evidence>
<evidence type="ECO:0000259" key="5">
    <source>
        <dbReference type="PROSITE" id="PS50995"/>
    </source>
</evidence>
<dbReference type="InterPro" id="IPR036388">
    <property type="entry name" value="WH-like_DNA-bd_sf"/>
</dbReference>
<dbReference type="InterPro" id="IPR023187">
    <property type="entry name" value="Tscrpt_reg_MarR-type_CS"/>
</dbReference>
<organism evidence="6 7">
    <name type="scientific">Actinoplanes subglobosus</name>
    <dbReference type="NCBI Taxonomy" id="1547892"/>
    <lineage>
        <taxon>Bacteria</taxon>
        <taxon>Bacillati</taxon>
        <taxon>Actinomycetota</taxon>
        <taxon>Actinomycetes</taxon>
        <taxon>Micromonosporales</taxon>
        <taxon>Micromonosporaceae</taxon>
        <taxon>Actinoplanes</taxon>
    </lineage>
</organism>
<dbReference type="SMART" id="SM00347">
    <property type="entry name" value="HTH_MARR"/>
    <property type="match status" value="1"/>
</dbReference>
<dbReference type="InterPro" id="IPR036390">
    <property type="entry name" value="WH_DNA-bd_sf"/>
</dbReference>
<evidence type="ECO:0000256" key="1">
    <source>
        <dbReference type="ARBA" id="ARBA00023015"/>
    </source>
</evidence>
<sequence>MTEVAVSGRAVISGLSDEPSSDDPLSGEPLPDDPLSGEPLPDDPLSVDPSSDDPLSGEPLPDDPRRTPVTSARLPFDPIGEAARLWRDHGWESAADGMAAVTSLMRAQAIVQSWVDEVLRPLQLSFARYELLMLLSFTRHGRLPMAKAGARLQVHPTSVTNAASRLEAAGLVERGPDPNDGRGVLVTITDAGRDTAMRATRLLNEQVFGRAELSSPGMHQLFGTLRDLRQAAGDFDE</sequence>
<comment type="caution">
    <text evidence="6">The sequence shown here is derived from an EMBL/GenBank/DDBJ whole genome shotgun (WGS) entry which is preliminary data.</text>
</comment>
<dbReference type="InterPro" id="IPR039422">
    <property type="entry name" value="MarR/SlyA-like"/>
</dbReference>
<feature type="compositionally biased region" description="Low complexity" evidence="4">
    <location>
        <begin position="43"/>
        <end position="56"/>
    </location>
</feature>
<keyword evidence="7" id="KW-1185">Reference proteome</keyword>